<feature type="transmembrane region" description="Helical" evidence="2">
    <location>
        <begin position="299"/>
        <end position="316"/>
    </location>
</feature>
<keyword evidence="2" id="KW-0472">Membrane</keyword>
<feature type="compositionally biased region" description="Polar residues" evidence="1">
    <location>
        <begin position="57"/>
        <end position="69"/>
    </location>
</feature>
<dbReference type="OrthoDB" id="3240395at2"/>
<feature type="region of interest" description="Disordered" evidence="1">
    <location>
        <begin position="1"/>
        <end position="108"/>
    </location>
</feature>
<keyword evidence="5" id="KW-1185">Reference proteome</keyword>
<reference evidence="4 5" key="1">
    <citation type="submission" date="2017-10" db="EMBL/GenBank/DDBJ databases">
        <title>Bifidobacterium xylocopum sp. nov. and Bifidobacterium aemilianum sp. nov., from the carpenter bee (Xylocopa violacea) digestive tract.</title>
        <authorList>
            <person name="Alberoni D."/>
            <person name="Baffoni L."/>
            <person name="Di Gioia D."/>
            <person name="Gaggia F."/>
            <person name="Biavati B."/>
        </authorList>
    </citation>
    <scope>NUCLEOTIDE SEQUENCE [LARGE SCALE GENOMIC DNA]</scope>
    <source>
        <strain evidence="4 5">XV10</strain>
    </source>
</reference>
<dbReference type="CDD" id="cd01610">
    <property type="entry name" value="PAP2_like"/>
    <property type="match status" value="1"/>
</dbReference>
<name>A0A366K7S2_9BIFI</name>
<feature type="transmembrane region" description="Helical" evidence="2">
    <location>
        <begin position="336"/>
        <end position="357"/>
    </location>
</feature>
<evidence type="ECO:0000256" key="2">
    <source>
        <dbReference type="SAM" id="Phobius"/>
    </source>
</evidence>
<keyword evidence="2" id="KW-0812">Transmembrane</keyword>
<evidence type="ECO:0000256" key="1">
    <source>
        <dbReference type="SAM" id="MobiDB-lite"/>
    </source>
</evidence>
<feature type="transmembrane region" description="Helical" evidence="2">
    <location>
        <begin position="249"/>
        <end position="265"/>
    </location>
</feature>
<dbReference type="Gene3D" id="1.20.144.10">
    <property type="entry name" value="Phosphatidic acid phosphatase type 2/haloperoxidase"/>
    <property type="match status" value="1"/>
</dbReference>
<protein>
    <recommendedName>
        <fullName evidence="3">Phosphatidic acid phosphatase type 2/haloperoxidase domain-containing protein</fullName>
    </recommendedName>
</protein>
<feature type="transmembrane region" description="Helical" evidence="2">
    <location>
        <begin position="377"/>
        <end position="396"/>
    </location>
</feature>
<feature type="transmembrane region" description="Helical" evidence="2">
    <location>
        <begin position="183"/>
        <end position="202"/>
    </location>
</feature>
<dbReference type="Proteomes" id="UP000252530">
    <property type="component" value="Unassembled WGS sequence"/>
</dbReference>
<feature type="domain" description="Phosphatidic acid phosphatase type 2/haloperoxidase" evidence="3">
    <location>
        <begin position="242"/>
        <end position="317"/>
    </location>
</feature>
<organism evidence="4 5">
    <name type="scientific">Bifidobacterium aemilianum</name>
    <dbReference type="NCBI Taxonomy" id="2493120"/>
    <lineage>
        <taxon>Bacteria</taxon>
        <taxon>Bacillati</taxon>
        <taxon>Actinomycetota</taxon>
        <taxon>Actinomycetes</taxon>
        <taxon>Bifidobacteriales</taxon>
        <taxon>Bifidobacteriaceae</taxon>
        <taxon>Bifidobacterium</taxon>
    </lineage>
</organism>
<evidence type="ECO:0000313" key="4">
    <source>
        <dbReference type="EMBL" id="RBP97719.1"/>
    </source>
</evidence>
<feature type="compositionally biased region" description="Low complexity" evidence="1">
    <location>
        <begin position="83"/>
        <end position="94"/>
    </location>
</feature>
<feature type="transmembrane region" description="Helical" evidence="2">
    <location>
        <begin position="122"/>
        <end position="142"/>
    </location>
</feature>
<evidence type="ECO:0000313" key="5">
    <source>
        <dbReference type="Proteomes" id="UP000252530"/>
    </source>
</evidence>
<dbReference type="InterPro" id="IPR000326">
    <property type="entry name" value="PAP2/HPO"/>
</dbReference>
<feature type="transmembrane region" description="Helical" evidence="2">
    <location>
        <begin position="209"/>
        <end position="229"/>
    </location>
</feature>
<dbReference type="Pfam" id="PF01569">
    <property type="entry name" value="PAP2"/>
    <property type="match status" value="1"/>
</dbReference>
<accession>A0A366K7S2</accession>
<gene>
    <name evidence="4" type="ORF">CRD60_05665</name>
</gene>
<keyword evidence="2" id="KW-1133">Transmembrane helix</keyword>
<evidence type="ECO:0000259" key="3">
    <source>
        <dbReference type="Pfam" id="PF01569"/>
    </source>
</evidence>
<dbReference type="SUPFAM" id="SSF48317">
    <property type="entry name" value="Acid phosphatase/Vanadium-dependent haloperoxidase"/>
    <property type="match status" value="1"/>
</dbReference>
<proteinExistence type="predicted"/>
<dbReference type="AlphaFoldDB" id="A0A366K7S2"/>
<feature type="transmembrane region" description="Helical" evidence="2">
    <location>
        <begin position="272"/>
        <end position="293"/>
    </location>
</feature>
<dbReference type="RefSeq" id="WP_113860323.1">
    <property type="nucleotide sequence ID" value="NZ_PDCG01000004.1"/>
</dbReference>
<comment type="caution">
    <text evidence="4">The sequence shown here is derived from an EMBL/GenBank/DDBJ whole genome shotgun (WGS) entry which is preliminary data.</text>
</comment>
<dbReference type="EMBL" id="PDCG01000004">
    <property type="protein sequence ID" value="RBP97719.1"/>
    <property type="molecule type" value="Genomic_DNA"/>
</dbReference>
<dbReference type="InterPro" id="IPR036938">
    <property type="entry name" value="PAP2/HPO_sf"/>
</dbReference>
<sequence>MTDEFAPQRSEDPERDGSAPTSAGLAGQPPQPQPQSLPLPQQSAGSGAGPVLFQPMEPTSGSPWVTSQAAERDGEPVGLGPLAAADSGASGQDGQADEKGQGQDGLARMDPLSIHPRMSSRILCLVFALVCFALAAGVYWLGVRTMDGQSYDDMVWSGLKETLPSWVTALVGFLSVSTTQLSGWPIVAISIALGLISTLVIVVRKRWWLLGQMAAFGVLCFAAACLKLVLPRSQIIYVASTAKNSAPSGHTILATAASIMLLCAVPRVWRAAMALVAGLYSSLVAFSLVAGQWHRPSDVVMSMLLVTGLALLVLVFTRGSGMDRPGERVSSASIQIVSSILITGGIMLSLYGSYVIWQVQPGLGMSTQWAREGAVDSALIIIAALATLGPGLVLAMRQLTASPLSKLGLVGAPPAPPVTVG</sequence>